<dbReference type="EMBL" id="BMXP01000002">
    <property type="protein sequence ID" value="GGW78509.1"/>
    <property type="molecule type" value="Genomic_DNA"/>
</dbReference>
<organism evidence="8 9">
    <name type="scientific">Alteromonas halophila</name>
    <dbReference type="NCBI Taxonomy" id="516698"/>
    <lineage>
        <taxon>Bacteria</taxon>
        <taxon>Pseudomonadati</taxon>
        <taxon>Pseudomonadota</taxon>
        <taxon>Gammaproteobacteria</taxon>
        <taxon>Alteromonadales</taxon>
        <taxon>Alteromonadaceae</taxon>
        <taxon>Alteromonas/Salinimonas group</taxon>
        <taxon>Alteromonas</taxon>
    </lineage>
</organism>
<dbReference type="InterPro" id="IPR011545">
    <property type="entry name" value="DEAD/DEAH_box_helicase_dom"/>
</dbReference>
<reference evidence="8" key="1">
    <citation type="journal article" date="2014" name="Int. J. Syst. Evol. Microbiol.">
        <title>Complete genome sequence of Corynebacterium casei LMG S-19264T (=DSM 44701T), isolated from a smear-ripened cheese.</title>
        <authorList>
            <consortium name="US DOE Joint Genome Institute (JGI-PGF)"/>
            <person name="Walter F."/>
            <person name="Albersmeier A."/>
            <person name="Kalinowski J."/>
            <person name="Ruckert C."/>
        </authorList>
    </citation>
    <scope>NUCLEOTIDE SEQUENCE</scope>
    <source>
        <strain evidence="8">KCTC 22164</strain>
    </source>
</reference>
<dbReference type="AlphaFoldDB" id="A0A918JJ52"/>
<gene>
    <name evidence="8" type="primary">hrpB</name>
    <name evidence="8" type="ORF">GCM10007391_08900</name>
</gene>
<dbReference type="Pfam" id="PF00270">
    <property type="entry name" value="DEAD"/>
    <property type="match status" value="1"/>
</dbReference>
<evidence type="ECO:0000259" key="7">
    <source>
        <dbReference type="PROSITE" id="PS51194"/>
    </source>
</evidence>
<evidence type="ECO:0000259" key="6">
    <source>
        <dbReference type="PROSITE" id="PS51192"/>
    </source>
</evidence>
<feature type="domain" description="Helicase C-terminal" evidence="7">
    <location>
        <begin position="204"/>
        <end position="370"/>
    </location>
</feature>
<dbReference type="InterPro" id="IPR010225">
    <property type="entry name" value="HrpB"/>
</dbReference>
<proteinExistence type="predicted"/>
<dbReference type="NCBIfam" id="TIGR01970">
    <property type="entry name" value="DEAH_box_HrpB"/>
    <property type="match status" value="1"/>
</dbReference>
<dbReference type="FunFam" id="3.40.50.300:FF:002125">
    <property type="entry name" value="ATP-dependent helicase HrpB"/>
    <property type="match status" value="1"/>
</dbReference>
<dbReference type="Gene3D" id="3.40.50.300">
    <property type="entry name" value="P-loop containing nucleotide triphosphate hydrolases"/>
    <property type="match status" value="2"/>
</dbReference>
<protein>
    <submittedName>
        <fullName evidence="8">ATP-dependent RNA helicase HrpB</fullName>
    </submittedName>
</protein>
<dbReference type="PANTHER" id="PTHR43519">
    <property type="entry name" value="ATP-DEPENDENT RNA HELICASE HRPB"/>
    <property type="match status" value="1"/>
</dbReference>
<feature type="domain" description="Helicase ATP-binding" evidence="6">
    <location>
        <begin position="17"/>
        <end position="178"/>
    </location>
</feature>
<accession>A0A918JJ52</accession>
<dbReference type="SMART" id="SM00487">
    <property type="entry name" value="DEXDc"/>
    <property type="match status" value="1"/>
</dbReference>
<dbReference type="InterPro" id="IPR014001">
    <property type="entry name" value="Helicase_ATP-bd"/>
</dbReference>
<dbReference type="PROSITE" id="PS51194">
    <property type="entry name" value="HELICASE_CTER"/>
    <property type="match status" value="1"/>
</dbReference>
<reference evidence="8" key="2">
    <citation type="submission" date="2020-09" db="EMBL/GenBank/DDBJ databases">
        <authorList>
            <person name="Sun Q."/>
            <person name="Kim S."/>
        </authorList>
    </citation>
    <scope>NUCLEOTIDE SEQUENCE</scope>
    <source>
        <strain evidence="8">KCTC 22164</strain>
    </source>
</reference>
<dbReference type="PROSITE" id="PS51192">
    <property type="entry name" value="HELICASE_ATP_BIND_1"/>
    <property type="match status" value="1"/>
</dbReference>
<evidence type="ECO:0000256" key="4">
    <source>
        <dbReference type="ARBA" id="ARBA00022840"/>
    </source>
</evidence>
<dbReference type="SMART" id="SM00847">
    <property type="entry name" value="HA2"/>
    <property type="match status" value="1"/>
</dbReference>
<dbReference type="PANTHER" id="PTHR43519:SF1">
    <property type="entry name" value="ATP-DEPENDENT RNA HELICASE HRPB"/>
    <property type="match status" value="1"/>
</dbReference>
<feature type="compositionally biased region" description="Polar residues" evidence="5">
    <location>
        <begin position="818"/>
        <end position="831"/>
    </location>
</feature>
<dbReference type="InterPro" id="IPR001650">
    <property type="entry name" value="Helicase_C-like"/>
</dbReference>
<dbReference type="PIRSF" id="PIRSF005496">
    <property type="entry name" value="ATP_hel_hrpB"/>
    <property type="match status" value="1"/>
</dbReference>
<dbReference type="SMART" id="SM00490">
    <property type="entry name" value="HELICc"/>
    <property type="match status" value="1"/>
</dbReference>
<name>A0A918JJ52_9ALTE</name>
<dbReference type="CDD" id="cd18791">
    <property type="entry name" value="SF2_C_RHA"/>
    <property type="match status" value="1"/>
</dbReference>
<dbReference type="Proteomes" id="UP000631300">
    <property type="component" value="Unassembled WGS sequence"/>
</dbReference>
<dbReference type="GO" id="GO:0005524">
    <property type="term" value="F:ATP binding"/>
    <property type="evidence" value="ECO:0007669"/>
    <property type="project" value="UniProtKB-KW"/>
</dbReference>
<dbReference type="InterPro" id="IPR048333">
    <property type="entry name" value="HA2_WH"/>
</dbReference>
<dbReference type="Pfam" id="PF04408">
    <property type="entry name" value="WHD_HA2"/>
    <property type="match status" value="1"/>
</dbReference>
<dbReference type="SUPFAM" id="SSF52540">
    <property type="entry name" value="P-loop containing nucleoside triphosphate hydrolases"/>
    <property type="match status" value="1"/>
</dbReference>
<feature type="region of interest" description="Disordered" evidence="5">
    <location>
        <begin position="809"/>
        <end position="831"/>
    </location>
</feature>
<dbReference type="Pfam" id="PF00271">
    <property type="entry name" value="Helicase_C"/>
    <property type="match status" value="1"/>
</dbReference>
<dbReference type="GO" id="GO:0004386">
    <property type="term" value="F:helicase activity"/>
    <property type="evidence" value="ECO:0007669"/>
    <property type="project" value="UniProtKB-KW"/>
</dbReference>
<evidence type="ECO:0000256" key="5">
    <source>
        <dbReference type="SAM" id="MobiDB-lite"/>
    </source>
</evidence>
<comment type="caution">
    <text evidence="8">The sequence shown here is derived from an EMBL/GenBank/DDBJ whole genome shotgun (WGS) entry which is preliminary data.</text>
</comment>
<keyword evidence="2" id="KW-0378">Hydrolase</keyword>
<dbReference type="InterPro" id="IPR013689">
    <property type="entry name" value="RNA_helicase_ATP-dep_HrpB_C"/>
</dbReference>
<keyword evidence="1" id="KW-0547">Nucleotide-binding</keyword>
<dbReference type="InterPro" id="IPR027417">
    <property type="entry name" value="P-loop_NTPase"/>
</dbReference>
<evidence type="ECO:0000256" key="1">
    <source>
        <dbReference type="ARBA" id="ARBA00022741"/>
    </source>
</evidence>
<dbReference type="InterPro" id="IPR049614">
    <property type="entry name" value="HrpB_DEXH"/>
</dbReference>
<evidence type="ECO:0000313" key="8">
    <source>
        <dbReference type="EMBL" id="GGW78509.1"/>
    </source>
</evidence>
<evidence type="ECO:0000313" key="9">
    <source>
        <dbReference type="Proteomes" id="UP000631300"/>
    </source>
</evidence>
<dbReference type="GO" id="GO:0016787">
    <property type="term" value="F:hydrolase activity"/>
    <property type="evidence" value="ECO:0007669"/>
    <property type="project" value="UniProtKB-KW"/>
</dbReference>
<dbReference type="Gene3D" id="1.20.120.1080">
    <property type="match status" value="1"/>
</dbReference>
<keyword evidence="9" id="KW-1185">Reference proteome</keyword>
<dbReference type="Pfam" id="PF08482">
    <property type="entry name" value="HrpB_C"/>
    <property type="match status" value="1"/>
</dbReference>
<sequence length="831" mass="90771">MTQENAQLPAQSLIAPLAQAIADKNVIIGAPPGAGKSTVLPQALLPHVDGKILVMQPRRVVVRSLAGYLAQLLGEKVGATIGYRIRGEAKSGPDTRIEIITEGILARLIQSDPELHGIGAIVFDEFHERSIHSDFGLALALDVQAGLRDDLRLVVMSATLDTGALQALLPDAALLTTEGRAYPVSVVYGKDVPGAHIVSQVIATLRYALHTHEGDVLVFLPGQGAINHIAGQLNTLPGAIGSVIHRLYGALPKAQQDAALKPDAMGRRKVILATNIAETSLTIDGIEVVIDSGLENIASFNPSSGLTTLRQQRISQASARQRAGRAGRVQAGHCYRLWSQASHERLSEHTAPQIKRVDIAPLLLDTLNWGCNLDELAMLSRPDAAQVDVARALLVQIGALDESYKLTAMGRDIAAIPCHPRLAAMLLRVKNMDTHTSANLDTRLLRQAAPWVVALAEDSARSDQTHISEALMKLDASARRRMENQARRFARYCGADVNALSPAHLDSEAIAACVALAYSDRVAYRRNNRYKLASGKGASYNAASQPQWLSVLHAQDQGTEVALRMIQPVSQETLNALFPGAFVQRDVVRFNADRQAMEARRVTGFGEIDLTYEPIGKIASSQWVDAWLRFLSERQIQDWPLGEEAWQWWRRLSLAASLALPIDDHGQGLTWPGSLTTLVEGARDSLASYLKKCRSLRELSAIPWATVLHQSLPWPLQQALSSQLPTQLPVPSGRKHALRYDDNQQVVLAVRMQEMYGQTQPLSIAGGRITVTLELLSPAGRPIQTTADLANFWQGSYLDIQKEMKGRYPKHFWPDDPTTAQATTRTKNAMN</sequence>
<dbReference type="InterPro" id="IPR007502">
    <property type="entry name" value="Helicase-assoc_dom"/>
</dbReference>
<evidence type="ECO:0000256" key="3">
    <source>
        <dbReference type="ARBA" id="ARBA00022806"/>
    </source>
</evidence>
<keyword evidence="4" id="KW-0067">ATP-binding</keyword>
<keyword evidence="3 8" id="KW-0347">Helicase</keyword>
<dbReference type="GO" id="GO:0003676">
    <property type="term" value="F:nucleic acid binding"/>
    <property type="evidence" value="ECO:0007669"/>
    <property type="project" value="InterPro"/>
</dbReference>
<evidence type="ECO:0000256" key="2">
    <source>
        <dbReference type="ARBA" id="ARBA00022801"/>
    </source>
</evidence>
<dbReference type="CDD" id="cd17990">
    <property type="entry name" value="DEXHc_HrpB"/>
    <property type="match status" value="1"/>
</dbReference>